<comment type="caution">
    <text evidence="10">The sequence shown here is derived from an EMBL/GenBank/DDBJ whole genome shotgun (WGS) entry which is preliminary data.</text>
</comment>
<evidence type="ECO:0000256" key="5">
    <source>
        <dbReference type="ARBA" id="ARBA00022822"/>
    </source>
</evidence>
<evidence type="ECO:0000256" key="2">
    <source>
        <dbReference type="ARBA" id="ARBA00004696"/>
    </source>
</evidence>
<keyword evidence="4 8" id="KW-0210">Decarboxylase</keyword>
<dbReference type="OrthoDB" id="9804217at2"/>
<dbReference type="EC" id="4.1.1.48" evidence="8"/>
<evidence type="ECO:0000259" key="9">
    <source>
        <dbReference type="Pfam" id="PF00218"/>
    </source>
</evidence>
<dbReference type="InterPro" id="IPR045186">
    <property type="entry name" value="Indole-3-glycerol_P_synth"/>
</dbReference>
<dbReference type="SUPFAM" id="SSF51366">
    <property type="entry name" value="Ribulose-phoshate binding barrel"/>
    <property type="match status" value="1"/>
</dbReference>
<proteinExistence type="inferred from homology"/>
<feature type="domain" description="Indole-3-glycerol phosphate synthase" evidence="9">
    <location>
        <begin position="5"/>
        <end position="256"/>
    </location>
</feature>
<keyword evidence="3 8" id="KW-0028">Amino-acid biosynthesis</keyword>
<comment type="similarity">
    <text evidence="8">Belongs to the TrpC family.</text>
</comment>
<sequence length="260" mass="28237">MPTILDRIVETKLREIAAARARVPEADLERLMASLPAARGFVRALQVPGEVRVIAEVKKASPSAGIIRQDFDPVAIARTYAKHGAACISVLTDEEYFQGHLNYLSAVREAVPCPLLRKDFILDRYQLLEARAAGADAALLIAEILPGNRLAELHRDAVALGLDVLVELHDAHELPRVLDCGAVLVGINNRDLRTFTTRLDHTLDLMPKIPREVTVVSESGIRTYDDLHKLAAAGVRAVLVGESLMRAPDIGAALDALRGA</sequence>
<dbReference type="GO" id="GO:0000162">
    <property type="term" value="P:L-tryptophan biosynthetic process"/>
    <property type="evidence" value="ECO:0007669"/>
    <property type="project" value="UniProtKB-UniRule"/>
</dbReference>
<organism evidence="10 11">
    <name type="scientific">Fimbriiglobus ruber</name>
    <dbReference type="NCBI Taxonomy" id="1908690"/>
    <lineage>
        <taxon>Bacteria</taxon>
        <taxon>Pseudomonadati</taxon>
        <taxon>Planctomycetota</taxon>
        <taxon>Planctomycetia</taxon>
        <taxon>Gemmatales</taxon>
        <taxon>Gemmataceae</taxon>
        <taxon>Fimbriiglobus</taxon>
    </lineage>
</organism>
<keyword evidence="11" id="KW-1185">Reference proteome</keyword>
<reference evidence="11" key="1">
    <citation type="submission" date="2017-06" db="EMBL/GenBank/DDBJ databases">
        <title>Genome analysis of Fimbriiglobus ruber SP5, the first member of the order Planctomycetales with confirmed chitinolytic capability.</title>
        <authorList>
            <person name="Ravin N.V."/>
            <person name="Rakitin A.L."/>
            <person name="Ivanova A.A."/>
            <person name="Beletsky A.V."/>
            <person name="Kulichevskaya I.S."/>
            <person name="Mardanov A.V."/>
            <person name="Dedysh S.N."/>
        </authorList>
    </citation>
    <scope>NUCLEOTIDE SEQUENCE [LARGE SCALE GENOMIC DNA]</scope>
    <source>
        <strain evidence="11">SP5</strain>
    </source>
</reference>
<dbReference type="HAMAP" id="MF_00134_B">
    <property type="entry name" value="IGPS_B"/>
    <property type="match status" value="1"/>
</dbReference>
<dbReference type="PROSITE" id="PS00614">
    <property type="entry name" value="IGPS"/>
    <property type="match status" value="1"/>
</dbReference>
<dbReference type="GO" id="GO:0004425">
    <property type="term" value="F:indole-3-glycerol-phosphate synthase activity"/>
    <property type="evidence" value="ECO:0007669"/>
    <property type="project" value="UniProtKB-UniRule"/>
</dbReference>
<dbReference type="AlphaFoldDB" id="A0A225D7L4"/>
<dbReference type="CDD" id="cd00331">
    <property type="entry name" value="IGPS"/>
    <property type="match status" value="1"/>
</dbReference>
<evidence type="ECO:0000256" key="3">
    <source>
        <dbReference type="ARBA" id="ARBA00022605"/>
    </source>
</evidence>
<protein>
    <recommendedName>
        <fullName evidence="8">Indole-3-glycerol phosphate synthase</fullName>
        <shortName evidence="8">IGPS</shortName>
        <ecNumber evidence="8">4.1.1.48</ecNumber>
    </recommendedName>
</protein>
<dbReference type="InterPro" id="IPR013785">
    <property type="entry name" value="Aldolase_TIM"/>
</dbReference>
<evidence type="ECO:0000256" key="4">
    <source>
        <dbReference type="ARBA" id="ARBA00022793"/>
    </source>
</evidence>
<dbReference type="InterPro" id="IPR011060">
    <property type="entry name" value="RibuloseP-bd_barrel"/>
</dbReference>
<keyword evidence="6 8" id="KW-0057">Aromatic amino acid biosynthesis</keyword>
<comment type="pathway">
    <text evidence="2 8">Amino-acid biosynthesis; L-tryptophan biosynthesis; L-tryptophan from chorismate: step 4/5.</text>
</comment>
<dbReference type="GO" id="GO:0004640">
    <property type="term" value="F:phosphoribosylanthranilate isomerase activity"/>
    <property type="evidence" value="ECO:0007669"/>
    <property type="project" value="TreeGrafter"/>
</dbReference>
<keyword evidence="5 8" id="KW-0822">Tryptophan biosynthesis</keyword>
<dbReference type="EMBL" id="NIDE01000020">
    <property type="protein sequence ID" value="OWK34538.1"/>
    <property type="molecule type" value="Genomic_DNA"/>
</dbReference>
<evidence type="ECO:0000313" key="11">
    <source>
        <dbReference type="Proteomes" id="UP000214646"/>
    </source>
</evidence>
<dbReference type="UniPathway" id="UPA00035">
    <property type="reaction ID" value="UER00043"/>
</dbReference>
<evidence type="ECO:0000256" key="1">
    <source>
        <dbReference type="ARBA" id="ARBA00001633"/>
    </source>
</evidence>
<evidence type="ECO:0000256" key="8">
    <source>
        <dbReference type="HAMAP-Rule" id="MF_00134"/>
    </source>
</evidence>
<dbReference type="FunFam" id="3.20.20.70:FF:000024">
    <property type="entry name" value="Indole-3-glycerol phosphate synthase"/>
    <property type="match status" value="1"/>
</dbReference>
<comment type="catalytic activity">
    <reaction evidence="1 8">
        <text>1-(2-carboxyphenylamino)-1-deoxy-D-ribulose 5-phosphate + H(+) = (1S,2R)-1-C-(indol-3-yl)glycerol 3-phosphate + CO2 + H2O</text>
        <dbReference type="Rhea" id="RHEA:23476"/>
        <dbReference type="ChEBI" id="CHEBI:15377"/>
        <dbReference type="ChEBI" id="CHEBI:15378"/>
        <dbReference type="ChEBI" id="CHEBI:16526"/>
        <dbReference type="ChEBI" id="CHEBI:58613"/>
        <dbReference type="ChEBI" id="CHEBI:58866"/>
        <dbReference type="EC" id="4.1.1.48"/>
    </reaction>
</comment>
<keyword evidence="7 8" id="KW-0456">Lyase</keyword>
<dbReference type="PANTHER" id="PTHR22854:SF2">
    <property type="entry name" value="INDOLE-3-GLYCEROL-PHOSPHATE SYNTHASE"/>
    <property type="match status" value="1"/>
</dbReference>
<name>A0A225D7L4_9BACT</name>
<dbReference type="InterPro" id="IPR013798">
    <property type="entry name" value="Indole-3-glycerol_P_synth_dom"/>
</dbReference>
<dbReference type="RefSeq" id="WP_088260806.1">
    <property type="nucleotide sequence ID" value="NZ_NIDE01000020.1"/>
</dbReference>
<evidence type="ECO:0000256" key="7">
    <source>
        <dbReference type="ARBA" id="ARBA00023239"/>
    </source>
</evidence>
<evidence type="ECO:0000313" key="10">
    <source>
        <dbReference type="EMBL" id="OWK34538.1"/>
    </source>
</evidence>
<evidence type="ECO:0000256" key="6">
    <source>
        <dbReference type="ARBA" id="ARBA00023141"/>
    </source>
</evidence>
<dbReference type="InterPro" id="IPR001468">
    <property type="entry name" value="Indole-3-GlycerolPSynthase_CS"/>
</dbReference>
<dbReference type="Pfam" id="PF00218">
    <property type="entry name" value="IGPS"/>
    <property type="match status" value="1"/>
</dbReference>
<dbReference type="Proteomes" id="UP000214646">
    <property type="component" value="Unassembled WGS sequence"/>
</dbReference>
<dbReference type="NCBIfam" id="NF001377">
    <property type="entry name" value="PRK00278.2-4"/>
    <property type="match status" value="1"/>
</dbReference>
<accession>A0A225D7L4</accession>
<gene>
    <name evidence="8" type="primary">trpC</name>
    <name evidence="10" type="ORF">FRUB_10509</name>
</gene>
<dbReference type="NCBIfam" id="NF001373">
    <property type="entry name" value="PRK00278.1-6"/>
    <property type="match status" value="1"/>
</dbReference>
<dbReference type="PANTHER" id="PTHR22854">
    <property type="entry name" value="TRYPTOPHAN BIOSYNTHESIS PROTEIN"/>
    <property type="match status" value="1"/>
</dbReference>
<dbReference type="Gene3D" id="3.20.20.70">
    <property type="entry name" value="Aldolase class I"/>
    <property type="match status" value="1"/>
</dbReference>